<feature type="transmembrane region" description="Helical" evidence="6">
    <location>
        <begin position="572"/>
        <end position="596"/>
    </location>
</feature>
<dbReference type="OrthoDB" id="2985014at2759"/>
<feature type="transmembrane region" description="Helical" evidence="6">
    <location>
        <begin position="471"/>
        <end position="493"/>
    </location>
</feature>
<keyword evidence="2 6" id="KW-0812">Transmembrane</keyword>
<feature type="region of interest" description="Disordered" evidence="5">
    <location>
        <begin position="694"/>
        <end position="736"/>
    </location>
</feature>
<feature type="transmembrane region" description="Helical" evidence="6">
    <location>
        <begin position="254"/>
        <end position="271"/>
    </location>
</feature>
<dbReference type="InterPro" id="IPR011701">
    <property type="entry name" value="MFS"/>
</dbReference>
<feature type="transmembrane region" description="Helical" evidence="6">
    <location>
        <begin position="220"/>
        <end position="242"/>
    </location>
</feature>
<dbReference type="FunFam" id="1.20.1250.20:FF:000730">
    <property type="entry name" value="Protein CBG05932"/>
    <property type="match status" value="1"/>
</dbReference>
<dbReference type="GO" id="GO:0022857">
    <property type="term" value="F:transmembrane transporter activity"/>
    <property type="evidence" value="ECO:0007669"/>
    <property type="project" value="InterPro"/>
</dbReference>
<keyword evidence="8" id="KW-1185">Reference proteome</keyword>
<feature type="transmembrane region" description="Helical" evidence="6">
    <location>
        <begin position="640"/>
        <end position="659"/>
    </location>
</feature>
<keyword evidence="3 6" id="KW-1133">Transmembrane helix</keyword>
<feature type="compositionally biased region" description="Polar residues" evidence="5">
    <location>
        <begin position="694"/>
        <end position="708"/>
    </location>
</feature>
<feature type="compositionally biased region" description="Polar residues" evidence="5">
    <location>
        <begin position="717"/>
        <end position="729"/>
    </location>
</feature>
<reference evidence="7 8" key="1">
    <citation type="submission" date="2014-10" db="EMBL/GenBank/DDBJ databases">
        <title>Draft genome of the hookworm Ancylostoma caninum.</title>
        <authorList>
            <person name="Mitreva M."/>
        </authorList>
    </citation>
    <scope>NUCLEOTIDE SEQUENCE [LARGE SCALE GENOMIC DNA]</scope>
    <source>
        <strain evidence="7 8">Baltimore</strain>
    </source>
</reference>
<dbReference type="Gene3D" id="1.20.1250.20">
    <property type="entry name" value="MFS general substrate transporter like domains"/>
    <property type="match status" value="2"/>
</dbReference>
<feature type="transmembrane region" description="Helical" evidence="6">
    <location>
        <begin position="386"/>
        <end position="406"/>
    </location>
</feature>
<dbReference type="InterPro" id="IPR050382">
    <property type="entry name" value="MFS_Na/Anion_cotransporter"/>
</dbReference>
<feature type="transmembrane region" description="Helical" evidence="6">
    <location>
        <begin position="85"/>
        <end position="112"/>
    </location>
</feature>
<sequence>MSKYSLGLVLLSRSCHTHNVRNHTWKNYGAKLWKKVSPSNLFKTNYFLADLNEDRPIPSTTASTYAPSEAGDLAMPSVLFPSMRLMLAAMLCCCFITLSISSSNLAVALICMTSCPHHGYGGDLKWKTEQEGLVLAAQNAGSLLTLVTGMWADRLNGKWMVFVALLLCCVGNLVLPLFAADSFWFAVAARIAIGASDACLMPACNSLITRWFPQSERAAAIGLISGGRQIGTLFILPTAGYLCTRKDILDGWPAIFYLSACISILVTVFWIPFGADKPSKQCCISGRERNFIESRQVTSIVTFATHPSRTELYRIACESIGKRTDRSRRVPYQAMLKSRALWASMFALVCHEYPLVIMLQMGTLFILPTAGYLCTRKDILDGWPAIFYLSACISILVTVFWIPFGADKPSKQCCISGRERNFIESRQVTSIVTFATHPSRTELCRIACESIGKRTDRSRRVPYQAMLKSRALWASMFALVCHEYPLVIMLQFLPNYMRDVLEFAPTKNGLVAALPILCLFVSKTVSSSFSSYLVTKRNMDKTVVCKAFNAVASGGLAMCIFIVPLFDKTRAVYAVVSLCGAMIFAGMHTPGVITALVQLAPPFSGIITGWSFFAVAWFSIGNKILTKHIVQQGAASEWSMVFRVSALVAALPVFVFTWWGSADRQLWAAPSSKASVCSFSTYKKSKSSVGTCSQLSRETSQSSLSTRDGMSVKKKLSTTSISRPNSLAKNLNEAKS</sequence>
<feature type="transmembrane region" description="Helical" evidence="6">
    <location>
        <begin position="513"/>
        <end position="535"/>
    </location>
</feature>
<feature type="transmembrane region" description="Helical" evidence="6">
    <location>
        <begin position="341"/>
        <end position="366"/>
    </location>
</feature>
<comment type="caution">
    <text evidence="7">The sequence shown here is derived from an EMBL/GenBank/DDBJ whole genome shotgun (WGS) entry which is preliminary data.</text>
</comment>
<protein>
    <submittedName>
        <fullName evidence="7">Transporter, major facilitator family protein</fullName>
    </submittedName>
</protein>
<feature type="transmembrane region" description="Helical" evidence="6">
    <location>
        <begin position="547"/>
        <end position="566"/>
    </location>
</feature>
<dbReference type="Pfam" id="PF07690">
    <property type="entry name" value="MFS_1"/>
    <property type="match status" value="1"/>
</dbReference>
<feature type="transmembrane region" description="Helical" evidence="6">
    <location>
        <begin position="159"/>
        <end position="178"/>
    </location>
</feature>
<dbReference type="SUPFAM" id="SSF103473">
    <property type="entry name" value="MFS general substrate transporter"/>
    <property type="match status" value="2"/>
</dbReference>
<dbReference type="Proteomes" id="UP000252519">
    <property type="component" value="Unassembled WGS sequence"/>
</dbReference>
<evidence type="ECO:0000313" key="8">
    <source>
        <dbReference type="Proteomes" id="UP000252519"/>
    </source>
</evidence>
<evidence type="ECO:0000256" key="2">
    <source>
        <dbReference type="ARBA" id="ARBA00022692"/>
    </source>
</evidence>
<accession>A0A368FD15</accession>
<dbReference type="GO" id="GO:0006820">
    <property type="term" value="P:monoatomic anion transport"/>
    <property type="evidence" value="ECO:0007669"/>
    <property type="project" value="TreeGrafter"/>
</dbReference>
<feature type="transmembrane region" description="Helical" evidence="6">
    <location>
        <begin position="603"/>
        <end position="620"/>
    </location>
</feature>
<dbReference type="STRING" id="29170.A0A368FD15"/>
<comment type="subcellular location">
    <subcellularLocation>
        <location evidence="1">Membrane</location>
        <topology evidence="1">Multi-pass membrane protein</topology>
    </subcellularLocation>
</comment>
<evidence type="ECO:0000256" key="5">
    <source>
        <dbReference type="SAM" id="MobiDB-lite"/>
    </source>
</evidence>
<dbReference type="GO" id="GO:0016020">
    <property type="term" value="C:membrane"/>
    <property type="evidence" value="ECO:0007669"/>
    <property type="project" value="UniProtKB-SubCell"/>
</dbReference>
<dbReference type="PANTHER" id="PTHR11662:SF53">
    <property type="entry name" value="MAJOR FACILITATOR SUPERFAMILY (MFS) PROFILE DOMAIN-CONTAINING PROTEIN"/>
    <property type="match status" value="1"/>
</dbReference>
<evidence type="ECO:0000256" key="1">
    <source>
        <dbReference type="ARBA" id="ARBA00004141"/>
    </source>
</evidence>
<dbReference type="EMBL" id="JOJR01001916">
    <property type="protein sequence ID" value="RCN29498.1"/>
    <property type="molecule type" value="Genomic_DNA"/>
</dbReference>
<evidence type="ECO:0000313" key="7">
    <source>
        <dbReference type="EMBL" id="RCN29498.1"/>
    </source>
</evidence>
<organism evidence="7 8">
    <name type="scientific">Ancylostoma caninum</name>
    <name type="common">Dog hookworm</name>
    <dbReference type="NCBI Taxonomy" id="29170"/>
    <lineage>
        <taxon>Eukaryota</taxon>
        <taxon>Metazoa</taxon>
        <taxon>Ecdysozoa</taxon>
        <taxon>Nematoda</taxon>
        <taxon>Chromadorea</taxon>
        <taxon>Rhabditida</taxon>
        <taxon>Rhabditina</taxon>
        <taxon>Rhabditomorpha</taxon>
        <taxon>Strongyloidea</taxon>
        <taxon>Ancylostomatidae</taxon>
        <taxon>Ancylostomatinae</taxon>
        <taxon>Ancylostoma</taxon>
    </lineage>
</organism>
<evidence type="ECO:0000256" key="6">
    <source>
        <dbReference type="SAM" id="Phobius"/>
    </source>
</evidence>
<dbReference type="InterPro" id="IPR036259">
    <property type="entry name" value="MFS_trans_sf"/>
</dbReference>
<evidence type="ECO:0000256" key="4">
    <source>
        <dbReference type="ARBA" id="ARBA00023136"/>
    </source>
</evidence>
<feature type="transmembrane region" description="Helical" evidence="6">
    <location>
        <begin position="184"/>
        <end position="208"/>
    </location>
</feature>
<gene>
    <name evidence="7" type="ORF">ANCCAN_24740</name>
</gene>
<keyword evidence="4 6" id="KW-0472">Membrane</keyword>
<dbReference type="AlphaFoldDB" id="A0A368FD15"/>
<dbReference type="PANTHER" id="PTHR11662">
    <property type="entry name" value="SOLUTE CARRIER FAMILY 17"/>
    <property type="match status" value="1"/>
</dbReference>
<proteinExistence type="predicted"/>
<evidence type="ECO:0000256" key="3">
    <source>
        <dbReference type="ARBA" id="ARBA00022989"/>
    </source>
</evidence>
<name>A0A368FD15_ANCCA</name>